<dbReference type="OrthoDB" id="140543at2157"/>
<dbReference type="eggNOG" id="arCOG03320">
    <property type="taxonomic scope" value="Archaea"/>
</dbReference>
<dbReference type="InterPro" id="IPR038740">
    <property type="entry name" value="BioF2-like_GNAT_dom"/>
</dbReference>
<name>A4FX88_METM5</name>
<proteinExistence type="predicted"/>
<sequence length="354" mass="42420">MEIIRGEKEWNKLIKSDFENYNDVYFNYGYFNLYKMHYGTDFEGIFWEDRNIKIFLSHLIRDICKIKNLENFDGYDLTTPYGYGGPIIVKKTNEPEKIRKSISDFEKEYQNYCLDEKYICEFFRFHPIYENHICFSKIFNTQYLSDIRYIDLNQNIDTIKSNFKKGLRYNIKKSKNEGCDLKIIENPSSEDIDHFMECYNSMLCRNESSEKYHFSKQFIMDHFKFIKTFLILAYYQKKVVGAGIFFKGETIMHYHLSGTLKLKGIYPNDLILWESIKKSKDLGLKYFFLGGGVIKDDSLFEYKSGFSKLDMPFYIGKKIYDQNKYNQLVKHLNLVKPLNKDYFPEYRTFDSTIV</sequence>
<dbReference type="KEGG" id="mmq:MmarC5_0503"/>
<dbReference type="EMBL" id="CP000609">
    <property type="protein sequence ID" value="ABO34817.1"/>
    <property type="molecule type" value="Genomic_DNA"/>
</dbReference>
<gene>
    <name evidence="2" type="ordered locus">MmarC5_0503</name>
</gene>
<dbReference type="RefSeq" id="WP_011868272.1">
    <property type="nucleotide sequence ID" value="NC_009135.1"/>
</dbReference>
<dbReference type="GeneID" id="4928868"/>
<dbReference type="Proteomes" id="UP000000253">
    <property type="component" value="Chromosome"/>
</dbReference>
<reference evidence="2 3" key="1">
    <citation type="submission" date="2007-03" db="EMBL/GenBank/DDBJ databases">
        <title>Complete sequence of chromosome of Methanococcus maripaludis C5.</title>
        <authorList>
            <consortium name="US DOE Joint Genome Institute"/>
            <person name="Copeland A."/>
            <person name="Lucas S."/>
            <person name="Lapidus A."/>
            <person name="Barry K."/>
            <person name="Glavina del Rio T."/>
            <person name="Dalin E."/>
            <person name="Tice H."/>
            <person name="Pitluck S."/>
            <person name="Chertkov O."/>
            <person name="Brettin T."/>
            <person name="Bruce D."/>
            <person name="Han C."/>
            <person name="Detter J.C."/>
            <person name="Schmutz J."/>
            <person name="Larimer F."/>
            <person name="Land M."/>
            <person name="Hauser L."/>
            <person name="Kyrpides N."/>
            <person name="Mikhailova N."/>
            <person name="Sieprawska-Lupa M."/>
            <person name="Whitman W.B."/>
            <person name="Richardson P."/>
        </authorList>
    </citation>
    <scope>NUCLEOTIDE SEQUENCE [LARGE SCALE GENOMIC DNA]</scope>
    <source>
        <strain evidence="3">C5 / ATCC BAA-1333</strain>
    </source>
</reference>
<evidence type="ECO:0000313" key="2">
    <source>
        <dbReference type="EMBL" id="ABO34817.1"/>
    </source>
</evidence>
<dbReference type="InterPro" id="IPR016181">
    <property type="entry name" value="Acyl_CoA_acyltransferase"/>
</dbReference>
<dbReference type="Pfam" id="PF13480">
    <property type="entry name" value="Acetyltransf_6"/>
    <property type="match status" value="1"/>
</dbReference>
<feature type="domain" description="BioF2-like acetyltransferase" evidence="1">
    <location>
        <begin position="161"/>
        <end position="293"/>
    </location>
</feature>
<accession>A4FX88</accession>
<organism evidence="2 3">
    <name type="scientific">Methanococcus maripaludis (strain C5 / ATCC BAA-1333)</name>
    <dbReference type="NCBI Taxonomy" id="402880"/>
    <lineage>
        <taxon>Archaea</taxon>
        <taxon>Methanobacteriati</taxon>
        <taxon>Methanobacteriota</taxon>
        <taxon>Methanomada group</taxon>
        <taxon>Methanococci</taxon>
        <taxon>Methanococcales</taxon>
        <taxon>Methanococcaceae</taxon>
        <taxon>Methanococcus</taxon>
    </lineage>
</organism>
<dbReference type="SUPFAM" id="SSF55729">
    <property type="entry name" value="Acyl-CoA N-acyltransferases (Nat)"/>
    <property type="match status" value="1"/>
</dbReference>
<dbReference type="AlphaFoldDB" id="A4FX88"/>
<dbReference type="PANTHER" id="PTHR36174">
    <property type="entry name" value="LIPID II:GLYCINE GLYCYLTRANSFERASE"/>
    <property type="match status" value="1"/>
</dbReference>
<dbReference type="STRING" id="402880.MmarC5_0503"/>
<dbReference type="Gene3D" id="3.40.630.30">
    <property type="match status" value="1"/>
</dbReference>
<evidence type="ECO:0000313" key="3">
    <source>
        <dbReference type="Proteomes" id="UP000000253"/>
    </source>
</evidence>
<dbReference type="PANTHER" id="PTHR36174:SF1">
    <property type="entry name" value="LIPID II:GLYCINE GLYCYLTRANSFERASE"/>
    <property type="match status" value="1"/>
</dbReference>
<dbReference type="HOGENOM" id="CLU_055609_0_0_2"/>
<dbReference type="InterPro" id="IPR050644">
    <property type="entry name" value="PG_Glycine_Bridge_Synth"/>
</dbReference>
<protein>
    <recommendedName>
        <fullName evidence="1">BioF2-like acetyltransferase domain-containing protein</fullName>
    </recommendedName>
</protein>
<evidence type="ECO:0000259" key="1">
    <source>
        <dbReference type="Pfam" id="PF13480"/>
    </source>
</evidence>